<dbReference type="EMBL" id="VHSH01000009">
    <property type="protein sequence ID" value="TQV75664.1"/>
    <property type="molecule type" value="Genomic_DNA"/>
</dbReference>
<dbReference type="InterPro" id="IPR004089">
    <property type="entry name" value="MCPsignal_dom"/>
</dbReference>
<comment type="similarity">
    <text evidence="2">Belongs to the methyl-accepting chemotaxis (MCP) protein family.</text>
</comment>
<protein>
    <submittedName>
        <fullName evidence="8">HAMP domain-containing protein</fullName>
    </submittedName>
</protein>
<evidence type="ECO:0000256" key="5">
    <source>
        <dbReference type="SAM" id="Phobius"/>
    </source>
</evidence>
<keyword evidence="9" id="KW-1185">Reference proteome</keyword>
<gene>
    <name evidence="8" type="ORF">FKG95_22325</name>
</gene>
<dbReference type="Gene3D" id="1.10.287.950">
    <property type="entry name" value="Methyl-accepting chemotaxis protein"/>
    <property type="match status" value="1"/>
</dbReference>
<dbReference type="InterPro" id="IPR024478">
    <property type="entry name" value="HlyB_4HB_MCP"/>
</dbReference>
<dbReference type="SUPFAM" id="SSF158472">
    <property type="entry name" value="HAMP domain-like"/>
    <property type="match status" value="1"/>
</dbReference>
<comment type="caution">
    <text evidence="8">The sequence shown here is derived from an EMBL/GenBank/DDBJ whole genome shotgun (WGS) entry which is preliminary data.</text>
</comment>
<keyword evidence="1 3" id="KW-0807">Transducer</keyword>
<dbReference type="GO" id="GO:0004888">
    <property type="term" value="F:transmembrane signaling receptor activity"/>
    <property type="evidence" value="ECO:0007669"/>
    <property type="project" value="InterPro"/>
</dbReference>
<dbReference type="SMART" id="SM00304">
    <property type="entry name" value="HAMP"/>
    <property type="match status" value="2"/>
</dbReference>
<dbReference type="GO" id="GO:0006935">
    <property type="term" value="P:chemotaxis"/>
    <property type="evidence" value="ECO:0007669"/>
    <property type="project" value="InterPro"/>
</dbReference>
<dbReference type="Proteomes" id="UP000315252">
    <property type="component" value="Unassembled WGS sequence"/>
</dbReference>
<evidence type="ECO:0000256" key="4">
    <source>
        <dbReference type="SAM" id="Coils"/>
    </source>
</evidence>
<evidence type="ECO:0000256" key="1">
    <source>
        <dbReference type="ARBA" id="ARBA00023224"/>
    </source>
</evidence>
<dbReference type="SMART" id="SM00283">
    <property type="entry name" value="MA"/>
    <property type="match status" value="1"/>
</dbReference>
<feature type="domain" description="HAMP" evidence="7">
    <location>
        <begin position="211"/>
        <end position="264"/>
    </location>
</feature>
<dbReference type="OrthoDB" id="3378718at2"/>
<dbReference type="Pfam" id="PF00015">
    <property type="entry name" value="MCPsignal"/>
    <property type="match status" value="1"/>
</dbReference>
<feature type="coiled-coil region" evidence="4">
    <location>
        <begin position="267"/>
        <end position="294"/>
    </location>
</feature>
<dbReference type="RefSeq" id="WP_142898653.1">
    <property type="nucleotide sequence ID" value="NZ_ML660060.1"/>
</dbReference>
<dbReference type="InterPro" id="IPR004090">
    <property type="entry name" value="Chemotax_Me-accpt_rcpt"/>
</dbReference>
<keyword evidence="5" id="KW-0812">Transmembrane</keyword>
<feature type="domain" description="Methyl-accepting transducer" evidence="6">
    <location>
        <begin position="287"/>
        <end position="534"/>
    </location>
</feature>
<dbReference type="CDD" id="cd19411">
    <property type="entry name" value="MCP2201-like_sensor"/>
    <property type="match status" value="1"/>
</dbReference>
<dbReference type="CDD" id="cd06225">
    <property type="entry name" value="HAMP"/>
    <property type="match status" value="1"/>
</dbReference>
<dbReference type="Pfam" id="PF00672">
    <property type="entry name" value="HAMP"/>
    <property type="match status" value="1"/>
</dbReference>
<dbReference type="GO" id="GO:0016020">
    <property type="term" value="C:membrane"/>
    <property type="evidence" value="ECO:0007669"/>
    <property type="project" value="InterPro"/>
</dbReference>
<proteinExistence type="inferred from homology"/>
<dbReference type="PANTHER" id="PTHR32089">
    <property type="entry name" value="METHYL-ACCEPTING CHEMOTAXIS PROTEIN MCPB"/>
    <property type="match status" value="1"/>
</dbReference>
<dbReference type="Gene3D" id="6.10.340.10">
    <property type="match status" value="1"/>
</dbReference>
<dbReference type="GO" id="GO:0007165">
    <property type="term" value="P:signal transduction"/>
    <property type="evidence" value="ECO:0007669"/>
    <property type="project" value="UniProtKB-KW"/>
</dbReference>
<evidence type="ECO:0000256" key="3">
    <source>
        <dbReference type="PROSITE-ProRule" id="PRU00284"/>
    </source>
</evidence>
<dbReference type="Pfam" id="PF12729">
    <property type="entry name" value="4HB_MCP_1"/>
    <property type="match status" value="1"/>
</dbReference>
<dbReference type="PROSITE" id="PS50111">
    <property type="entry name" value="CHEMOTAXIS_TRANSDUC_2"/>
    <property type="match status" value="1"/>
</dbReference>
<evidence type="ECO:0000259" key="6">
    <source>
        <dbReference type="PROSITE" id="PS50111"/>
    </source>
</evidence>
<dbReference type="PROSITE" id="PS50885">
    <property type="entry name" value="HAMP"/>
    <property type="match status" value="1"/>
</dbReference>
<dbReference type="InterPro" id="IPR047347">
    <property type="entry name" value="YvaQ-like_sensor"/>
</dbReference>
<evidence type="ECO:0000313" key="8">
    <source>
        <dbReference type="EMBL" id="TQV75664.1"/>
    </source>
</evidence>
<reference evidence="8 9" key="1">
    <citation type="submission" date="2019-06" db="EMBL/GenBank/DDBJ databases">
        <title>Whole genome sequence for Rhodospirillaceae sp. R148.</title>
        <authorList>
            <person name="Wang G."/>
        </authorList>
    </citation>
    <scope>NUCLEOTIDE SEQUENCE [LARGE SCALE GENOMIC DNA]</scope>
    <source>
        <strain evidence="8 9">R148</strain>
    </source>
</reference>
<dbReference type="AlphaFoldDB" id="A0A545TEL8"/>
<evidence type="ECO:0000259" key="7">
    <source>
        <dbReference type="PROSITE" id="PS50885"/>
    </source>
</evidence>
<dbReference type="PRINTS" id="PR00260">
    <property type="entry name" value="CHEMTRNSDUCR"/>
</dbReference>
<organism evidence="8 9">
    <name type="scientific">Denitrobaculum tricleocarpae</name>
    <dbReference type="NCBI Taxonomy" id="2591009"/>
    <lineage>
        <taxon>Bacteria</taxon>
        <taxon>Pseudomonadati</taxon>
        <taxon>Pseudomonadota</taxon>
        <taxon>Alphaproteobacteria</taxon>
        <taxon>Rhodospirillales</taxon>
        <taxon>Rhodospirillaceae</taxon>
        <taxon>Denitrobaculum</taxon>
    </lineage>
</organism>
<keyword evidence="5" id="KW-0472">Membrane</keyword>
<keyword evidence="5" id="KW-1133">Transmembrane helix</keyword>
<evidence type="ECO:0000256" key="2">
    <source>
        <dbReference type="ARBA" id="ARBA00029447"/>
    </source>
</evidence>
<dbReference type="PANTHER" id="PTHR32089:SF112">
    <property type="entry name" value="LYSOZYME-LIKE PROTEIN-RELATED"/>
    <property type="match status" value="1"/>
</dbReference>
<dbReference type="SUPFAM" id="SSF58104">
    <property type="entry name" value="Methyl-accepting chemotaxis protein (MCP) signaling domain"/>
    <property type="match status" value="1"/>
</dbReference>
<accession>A0A545TEL8</accession>
<sequence>MKIKTRLILGFSSVILLMIGLTVIAITQVNQINRALHEINEVNSVKQRYAINFRGSVHDRAILVRDVTLLPDPAELPAVLGEIDQLAADYATAAQNMDALFEAQMEMGDEERRILESIKEIEATTLPLFAQIISLQQAGQGEEARRILMEQARPASVTWLARINEFIDLEEAKNQMVGADVDMIASRFAILMLLLAAAATVISLGFVWWAIRSIMPLRNLTCDMLKLAEGDLSVEIPPVRSRDEVGEITKAVLVFRDNALEFKRLEEEQKAREARQASERREEMTRMADEFDQRVGSVVSAVERAAVDMQGLASGLSETMAQTTSRSAAMDSVSKEASGSVQTAAQATEALSASIREISSNVADTAETAKACALSAETSQSKLTDLQSAVDEIDGVIKSINDVAEQTNLLALNATIEAARAGEAGKGFAVVATEVKSLAGQTHKMTEEISQKVADVKSSAEATAGSVLDILGRIQSVDEKTASVSTAIEQQDASTQEINDNIQAASNGTKEVSRNIDSVRSAAEDSSASAETMKSAADGLSVQAVNLKQAVDTFLSEVREG</sequence>
<name>A0A545TEL8_9PROT</name>
<feature type="transmembrane region" description="Helical" evidence="5">
    <location>
        <begin position="188"/>
        <end position="211"/>
    </location>
</feature>
<evidence type="ECO:0000313" key="9">
    <source>
        <dbReference type="Proteomes" id="UP000315252"/>
    </source>
</evidence>
<keyword evidence="4" id="KW-0175">Coiled coil</keyword>
<dbReference type="InterPro" id="IPR003660">
    <property type="entry name" value="HAMP_dom"/>
</dbReference>